<protein>
    <recommendedName>
        <fullName evidence="3">Thaumatin-like protein</fullName>
    </recommendedName>
</protein>
<keyword evidence="2" id="KW-1185">Reference proteome</keyword>
<organism evidence="1 2">
    <name type="scientific">Fraxinus pennsylvanica</name>
    <dbReference type="NCBI Taxonomy" id="56036"/>
    <lineage>
        <taxon>Eukaryota</taxon>
        <taxon>Viridiplantae</taxon>
        <taxon>Streptophyta</taxon>
        <taxon>Embryophyta</taxon>
        <taxon>Tracheophyta</taxon>
        <taxon>Spermatophyta</taxon>
        <taxon>Magnoliopsida</taxon>
        <taxon>eudicotyledons</taxon>
        <taxon>Gunneridae</taxon>
        <taxon>Pentapetalae</taxon>
        <taxon>asterids</taxon>
        <taxon>lamiids</taxon>
        <taxon>Lamiales</taxon>
        <taxon>Oleaceae</taxon>
        <taxon>Oleeae</taxon>
        <taxon>Fraxinus</taxon>
    </lineage>
</organism>
<dbReference type="EMBL" id="OU503036">
    <property type="protein sequence ID" value="CAI9752676.1"/>
    <property type="molecule type" value="Genomic_DNA"/>
</dbReference>
<dbReference type="PANTHER" id="PTHR31048">
    <property type="entry name" value="OS03G0233200 PROTEIN"/>
    <property type="match status" value="1"/>
</dbReference>
<sequence length="204" mass="22489">MSISYMGCHCPKPRPSSDWQRRILSTTGKNMKIPGPRRRADAFGQGQAAILAKPVDKSKPSFYDVSLVDGYNLPVSIDTKTGSRKCHIGGCSKSLKSMCPVELQVVNGEGEVMACKSACLAYNLDSFCCRNEYGSPEKCKPILYSKLLKDACPSYFSYAFDTPPPLINCDSDDYVITFCADKWGSERMSTSFHSRSGSFPSPSW</sequence>
<dbReference type="Gene3D" id="2.60.110.10">
    <property type="entry name" value="Thaumatin"/>
    <property type="match status" value="1"/>
</dbReference>
<dbReference type="Pfam" id="PF00314">
    <property type="entry name" value="Thaumatin"/>
    <property type="match status" value="1"/>
</dbReference>
<dbReference type="SMART" id="SM00205">
    <property type="entry name" value="THN"/>
    <property type="match status" value="1"/>
</dbReference>
<dbReference type="PROSITE" id="PS51367">
    <property type="entry name" value="THAUMATIN_2"/>
    <property type="match status" value="1"/>
</dbReference>
<accession>A0AAD1YM45</accession>
<gene>
    <name evidence="1" type="ORF">FPE_LOCUS107</name>
</gene>
<dbReference type="SUPFAM" id="SSF49870">
    <property type="entry name" value="Osmotin, thaumatin-like protein"/>
    <property type="match status" value="1"/>
</dbReference>
<name>A0AAD1YM45_9LAMI</name>
<dbReference type="InterPro" id="IPR037176">
    <property type="entry name" value="Osmotin/thaumatin-like_sf"/>
</dbReference>
<evidence type="ECO:0008006" key="3">
    <source>
        <dbReference type="Google" id="ProtNLM"/>
    </source>
</evidence>
<evidence type="ECO:0000313" key="2">
    <source>
        <dbReference type="Proteomes" id="UP000834106"/>
    </source>
</evidence>
<evidence type="ECO:0000313" key="1">
    <source>
        <dbReference type="EMBL" id="CAI9752676.1"/>
    </source>
</evidence>
<dbReference type="AlphaFoldDB" id="A0AAD1YM45"/>
<reference evidence="1" key="1">
    <citation type="submission" date="2023-05" db="EMBL/GenBank/DDBJ databases">
        <authorList>
            <person name="Huff M."/>
        </authorList>
    </citation>
    <scope>NUCLEOTIDE SEQUENCE</scope>
</reference>
<dbReference type="InterPro" id="IPR001938">
    <property type="entry name" value="Thaumatin"/>
</dbReference>
<dbReference type="Proteomes" id="UP000834106">
    <property type="component" value="Chromosome 1"/>
</dbReference>
<proteinExistence type="predicted"/>
<dbReference type="PRINTS" id="PR00347">
    <property type="entry name" value="THAUMATIN"/>
</dbReference>